<feature type="domain" description="GIY-YIG" evidence="1">
    <location>
        <begin position="17"/>
        <end position="110"/>
    </location>
</feature>
<evidence type="ECO:0000313" key="3">
    <source>
        <dbReference type="Proteomes" id="UP000694892"/>
    </source>
</evidence>
<protein>
    <recommendedName>
        <fullName evidence="1">GIY-YIG domain-containing protein</fullName>
    </recommendedName>
</protein>
<organism evidence="2 3">
    <name type="scientific">Xenopus laevis</name>
    <name type="common">African clawed frog</name>
    <dbReference type="NCBI Taxonomy" id="8355"/>
    <lineage>
        <taxon>Eukaryota</taxon>
        <taxon>Metazoa</taxon>
        <taxon>Chordata</taxon>
        <taxon>Craniata</taxon>
        <taxon>Vertebrata</taxon>
        <taxon>Euteleostomi</taxon>
        <taxon>Amphibia</taxon>
        <taxon>Batrachia</taxon>
        <taxon>Anura</taxon>
        <taxon>Pipoidea</taxon>
        <taxon>Pipidae</taxon>
        <taxon>Xenopodinae</taxon>
        <taxon>Xenopus</taxon>
        <taxon>Xenopus</taxon>
    </lineage>
</organism>
<dbReference type="EMBL" id="CM004480">
    <property type="protein sequence ID" value="OCT68805.1"/>
    <property type="molecule type" value="Genomic_DNA"/>
</dbReference>
<name>A0A974C9Z3_XENLA</name>
<proteinExistence type="predicted"/>
<dbReference type="Gene3D" id="3.40.1440.10">
    <property type="entry name" value="GIY-YIG endonuclease"/>
    <property type="match status" value="1"/>
</dbReference>
<gene>
    <name evidence="2" type="ORF">XELAEV_18040096mg</name>
</gene>
<feature type="non-terminal residue" evidence="2">
    <location>
        <position position="1"/>
    </location>
</feature>
<sequence>GELPNYMLYHTTCETKFVVYMLKCPCGMAYIGQTIRMAKERIKEHRNNIRNFKVNTATDTPVSRHFNSLGHNASQLRWLILERIIQAKRGGDMRKSLGQREAYWIKRMNTLTPNGLNDYWSLSPFL</sequence>
<dbReference type="PANTHER" id="PTHR21301:SF12">
    <property type="match status" value="1"/>
</dbReference>
<dbReference type="InterPro" id="IPR035901">
    <property type="entry name" value="GIY-YIG_endonuc_sf"/>
</dbReference>
<reference evidence="3" key="1">
    <citation type="journal article" date="2016" name="Nature">
        <title>Genome evolution in the allotetraploid frog Xenopus laevis.</title>
        <authorList>
            <person name="Session A.M."/>
            <person name="Uno Y."/>
            <person name="Kwon T."/>
            <person name="Chapman J.A."/>
            <person name="Toyoda A."/>
            <person name="Takahashi S."/>
            <person name="Fukui A."/>
            <person name="Hikosaka A."/>
            <person name="Suzuki A."/>
            <person name="Kondo M."/>
            <person name="van Heeringen S.J."/>
            <person name="Quigley I."/>
            <person name="Heinz S."/>
            <person name="Ogino H."/>
            <person name="Ochi H."/>
            <person name="Hellsten U."/>
            <person name="Lyons J.B."/>
            <person name="Simakov O."/>
            <person name="Putnam N."/>
            <person name="Stites J."/>
            <person name="Kuroki Y."/>
            <person name="Tanaka T."/>
            <person name="Michiue T."/>
            <person name="Watanabe M."/>
            <person name="Bogdanovic O."/>
            <person name="Lister R."/>
            <person name="Georgiou G."/>
            <person name="Paranjpe S.S."/>
            <person name="van Kruijsbergen I."/>
            <person name="Shu S."/>
            <person name="Carlson J."/>
            <person name="Kinoshita T."/>
            <person name="Ohta Y."/>
            <person name="Mawaribuchi S."/>
            <person name="Jenkins J."/>
            <person name="Grimwood J."/>
            <person name="Schmutz J."/>
            <person name="Mitros T."/>
            <person name="Mozaffari S.V."/>
            <person name="Suzuki Y."/>
            <person name="Haramoto Y."/>
            <person name="Yamamoto T.S."/>
            <person name="Takagi C."/>
            <person name="Heald R."/>
            <person name="Miller K."/>
            <person name="Haudenschild C."/>
            <person name="Kitzman J."/>
            <person name="Nakayama T."/>
            <person name="Izutsu Y."/>
            <person name="Robert J."/>
            <person name="Fortriede J."/>
            <person name="Burns K."/>
            <person name="Lotay V."/>
            <person name="Karimi K."/>
            <person name="Yasuoka Y."/>
            <person name="Dichmann D.S."/>
            <person name="Flajnik M.F."/>
            <person name="Houston D.W."/>
            <person name="Shendure J."/>
            <person name="DuPasquier L."/>
            <person name="Vize P.D."/>
            <person name="Zorn A.M."/>
            <person name="Ito M."/>
            <person name="Marcotte E.M."/>
            <person name="Wallingford J.B."/>
            <person name="Ito Y."/>
            <person name="Asashima M."/>
            <person name="Ueno N."/>
            <person name="Matsuda Y."/>
            <person name="Veenstra G.J."/>
            <person name="Fujiyama A."/>
            <person name="Harland R.M."/>
            <person name="Taira M."/>
            <person name="Rokhsar D.S."/>
        </authorList>
    </citation>
    <scope>NUCLEOTIDE SEQUENCE [LARGE SCALE GENOMIC DNA]</scope>
    <source>
        <strain evidence="3">J</strain>
    </source>
</reference>
<dbReference type="PANTHER" id="PTHR21301">
    <property type="entry name" value="REVERSE TRANSCRIPTASE"/>
    <property type="match status" value="1"/>
</dbReference>
<evidence type="ECO:0000259" key="1">
    <source>
        <dbReference type="Pfam" id="PF01541"/>
    </source>
</evidence>
<dbReference type="AlphaFoldDB" id="A0A974C9Z3"/>
<dbReference type="InterPro" id="IPR000305">
    <property type="entry name" value="GIY-YIG_endonuc"/>
</dbReference>
<accession>A0A974C9Z3</accession>
<evidence type="ECO:0000313" key="2">
    <source>
        <dbReference type="EMBL" id="OCT68805.1"/>
    </source>
</evidence>
<dbReference type="CDD" id="cd10442">
    <property type="entry name" value="GIY-YIG_PLEs"/>
    <property type="match status" value="1"/>
</dbReference>
<dbReference type="Proteomes" id="UP000694892">
    <property type="component" value="Chromosome 8L"/>
</dbReference>
<dbReference type="Pfam" id="PF01541">
    <property type="entry name" value="GIY-YIG"/>
    <property type="match status" value="1"/>
</dbReference>